<protein>
    <recommendedName>
        <fullName evidence="1">HicB-like antitoxin of toxin-antitoxin system domain-containing protein</fullName>
    </recommendedName>
</protein>
<sequence>MTNPEIVSYPAIFSNQDNDSYYTVTFPDIPDTVSQGRTLEEALREAPDAIAVALPDYAEYPKPSNLQRVQAENPNAIVRLVRVNMKEKLEAMRSKPNNIHQLFSGWSDDGIRDTELDWGDRQGQEFK</sequence>
<dbReference type="Proteomes" id="UP000295181">
    <property type="component" value="Unassembled WGS sequence"/>
</dbReference>
<dbReference type="AlphaFoldDB" id="A0A4R5NSU3"/>
<accession>A0A4R5NSU3</accession>
<dbReference type="SUPFAM" id="SSF143100">
    <property type="entry name" value="TTHA1013/TTHA0281-like"/>
    <property type="match status" value="1"/>
</dbReference>
<evidence type="ECO:0000313" key="3">
    <source>
        <dbReference type="Proteomes" id="UP000295181"/>
    </source>
</evidence>
<proteinExistence type="predicted"/>
<evidence type="ECO:0000313" key="2">
    <source>
        <dbReference type="EMBL" id="TDG80345.1"/>
    </source>
</evidence>
<evidence type="ECO:0000259" key="1">
    <source>
        <dbReference type="Pfam" id="PF15919"/>
    </source>
</evidence>
<dbReference type="InterPro" id="IPR035069">
    <property type="entry name" value="TTHA1013/TTHA0281-like"/>
</dbReference>
<dbReference type="Pfam" id="PF15919">
    <property type="entry name" value="HicB_lk_antitox"/>
    <property type="match status" value="1"/>
</dbReference>
<gene>
    <name evidence="2" type="ORF">C5L32_000871</name>
</gene>
<organism evidence="2 3">
    <name type="scientific">Lentilactobacillus buchneri DSM 20057</name>
    <dbReference type="NCBI Taxonomy" id="1423728"/>
    <lineage>
        <taxon>Bacteria</taxon>
        <taxon>Bacillati</taxon>
        <taxon>Bacillota</taxon>
        <taxon>Bacilli</taxon>
        <taxon>Lactobacillales</taxon>
        <taxon>Lactobacillaceae</taxon>
        <taxon>Lentilactobacillus</taxon>
    </lineage>
</organism>
<feature type="domain" description="HicB-like antitoxin of toxin-antitoxin system" evidence="1">
    <location>
        <begin position="9"/>
        <end position="87"/>
    </location>
</feature>
<dbReference type="GeneID" id="72460638"/>
<reference evidence="2 3" key="1">
    <citation type="journal article" date="2019" name="Appl. Microbiol. Biotechnol.">
        <title>Uncovering carbohydrate metabolism through a genotype-phenotype association study of 56 lactic acid bacteria genomes.</title>
        <authorList>
            <person name="Buron-Moles G."/>
            <person name="Chailyan A."/>
            <person name="Dolejs I."/>
            <person name="Forster J."/>
            <person name="Miks M.H."/>
        </authorList>
    </citation>
    <scope>NUCLEOTIDE SEQUENCE [LARGE SCALE GENOMIC DNA]</scope>
    <source>
        <strain evidence="2 3">ATCC 4005</strain>
    </source>
</reference>
<comment type="caution">
    <text evidence="2">The sequence shown here is derived from an EMBL/GenBank/DDBJ whole genome shotgun (WGS) entry which is preliminary data.</text>
</comment>
<name>A0A4R5NSU3_LENBU</name>
<dbReference type="EMBL" id="PUFP01000017">
    <property type="protein sequence ID" value="TDG80345.1"/>
    <property type="molecule type" value="Genomic_DNA"/>
</dbReference>
<dbReference type="InterPro" id="IPR031807">
    <property type="entry name" value="HicB-like"/>
</dbReference>
<dbReference type="RefSeq" id="WP_013728709.1">
    <property type="nucleotide sequence ID" value="NZ_AZDM01000019.1"/>
</dbReference>
<dbReference type="Gene3D" id="3.30.160.250">
    <property type="match status" value="1"/>
</dbReference>